<evidence type="ECO:0000259" key="10">
    <source>
        <dbReference type="PROSITE" id="PS50878"/>
    </source>
</evidence>
<keyword evidence="5" id="KW-0460">Magnesium</keyword>
<evidence type="ECO:0000256" key="7">
    <source>
        <dbReference type="ARBA" id="ARBA00023118"/>
    </source>
</evidence>
<evidence type="ECO:0000256" key="9">
    <source>
        <dbReference type="ARBA" id="ARBA00048173"/>
    </source>
</evidence>
<dbReference type="Proteomes" id="UP001461163">
    <property type="component" value="Unassembled WGS sequence"/>
</dbReference>
<dbReference type="NCBIfam" id="NF038237">
    <property type="entry name" value="retron_Ec67_fus"/>
    <property type="match status" value="1"/>
</dbReference>
<evidence type="ECO:0000256" key="4">
    <source>
        <dbReference type="ARBA" id="ARBA00022723"/>
    </source>
</evidence>
<dbReference type="PROSITE" id="PS50878">
    <property type="entry name" value="RT_POL"/>
    <property type="match status" value="1"/>
</dbReference>
<dbReference type="PANTHER" id="PTHR34047">
    <property type="entry name" value="NUCLEAR INTRON MATURASE 1, MITOCHONDRIAL-RELATED"/>
    <property type="match status" value="1"/>
</dbReference>
<keyword evidence="3" id="KW-0548">Nucleotidyltransferase</keyword>
<keyword evidence="6 11" id="KW-0695">RNA-directed DNA polymerase</keyword>
<comment type="catalytic activity">
    <reaction evidence="9">
        <text>DNA(n) + a 2'-deoxyribonucleoside 5'-triphosphate = DNA(n+1) + diphosphate</text>
        <dbReference type="Rhea" id="RHEA:22508"/>
        <dbReference type="Rhea" id="RHEA-COMP:17339"/>
        <dbReference type="Rhea" id="RHEA-COMP:17340"/>
        <dbReference type="ChEBI" id="CHEBI:33019"/>
        <dbReference type="ChEBI" id="CHEBI:61560"/>
        <dbReference type="ChEBI" id="CHEBI:173112"/>
        <dbReference type="EC" id="2.7.7.49"/>
    </reaction>
</comment>
<evidence type="ECO:0000256" key="3">
    <source>
        <dbReference type="ARBA" id="ARBA00022695"/>
    </source>
</evidence>
<keyword evidence="2" id="KW-0808">Transferase</keyword>
<evidence type="ECO:0000256" key="1">
    <source>
        <dbReference type="ARBA" id="ARBA00012493"/>
    </source>
</evidence>
<dbReference type="RefSeq" id="WP_342880575.1">
    <property type="nucleotide sequence ID" value="NZ_JBBMQS010000001.1"/>
</dbReference>
<dbReference type="PRINTS" id="PR00866">
    <property type="entry name" value="RNADNAPOLMS"/>
</dbReference>
<evidence type="ECO:0000313" key="12">
    <source>
        <dbReference type="Proteomes" id="UP001461163"/>
    </source>
</evidence>
<gene>
    <name evidence="11" type="ORF">WNY77_00890</name>
</gene>
<evidence type="ECO:0000256" key="2">
    <source>
        <dbReference type="ARBA" id="ARBA00022679"/>
    </source>
</evidence>
<keyword evidence="12" id="KW-1185">Reference proteome</keyword>
<feature type="domain" description="Reverse transcriptase" evidence="10">
    <location>
        <begin position="1"/>
        <end position="291"/>
    </location>
</feature>
<keyword evidence="7" id="KW-0051">Antiviral defense</keyword>
<name>A0ABU9SPY0_9ALTE</name>
<dbReference type="InterPro" id="IPR051083">
    <property type="entry name" value="GrpII_Intron_Splice-Mob/Def"/>
</dbReference>
<dbReference type="PANTHER" id="PTHR34047:SF7">
    <property type="entry name" value="RNA-DIRECTED DNA POLYMERASE"/>
    <property type="match status" value="1"/>
</dbReference>
<dbReference type="EMBL" id="JBBMQS010000001">
    <property type="protein sequence ID" value="MEM5495941.1"/>
    <property type="molecule type" value="Genomic_DNA"/>
</dbReference>
<evidence type="ECO:0000256" key="5">
    <source>
        <dbReference type="ARBA" id="ARBA00022842"/>
    </source>
</evidence>
<dbReference type="InterPro" id="IPR000123">
    <property type="entry name" value="Reverse_transcriptase_msDNA"/>
</dbReference>
<dbReference type="CDD" id="cd03487">
    <property type="entry name" value="RT_Bac_retron_II"/>
    <property type="match status" value="1"/>
</dbReference>
<sequence>MLKLKSLISAKTKPDFANSLKIDPVFLTHCLYIVKPENQYQKREIDKKSGGKRTIYAPSDELKSLQSSLSELLLDCIDEINKLKFPDSQIAQPKFISPKKQDFAAEVLKIKIPNAEIKQPALSHGFVRKRSIITNAMMHLGKKNVLNIDLENFFDSFNFGRVRGFFIKNKNFQLDPKIATMIAQIACYKDILPQGSPCSPVITNLITHSLDIRLSQLAKKYKCTYTRYADDITFSTRKSDFPSQIMKEEDGIYTAGKRLRRDIAHAGFSINENKTRIQYKDSRQDVTGLIVNKKPNTKKEYWRTARAKCNSLFKTGKFISELDGVKVEGNLNELEGQLNFIDQVDHYNRMRQKAPINPNYQLARHGYNTKSLLSSREKTFSRFLYYRLFYGNDKPTFLCEGQTDNVYLKCAINKQASDYPKLAKAKSITTDYQLLVRFLEYSKRTRFLLSLYGGTSYLNYFISSFSTHYLKFGAPKPVHPVIIVLDNDKGFKGKKDSGIEGKLKQIATAKSYPDTLAKHDFKKSEFIHVVHNLYIVLTPLNNDKDTMVENLFDQSTWTTKIDKKSFNPDDDRDNSKEFGKEVFAQKVVKELKSKADFDGFKPLLDRVVEVINHYDSIK</sequence>
<dbReference type="Pfam" id="PF00078">
    <property type="entry name" value="RVT_1"/>
    <property type="match status" value="1"/>
</dbReference>
<accession>A0ABU9SPY0</accession>
<dbReference type="EC" id="2.7.7.49" evidence="1"/>
<dbReference type="InterPro" id="IPR053543">
    <property type="entry name" value="Bacterial_RT"/>
</dbReference>
<comment type="similarity">
    <text evidence="8">Belongs to the bacterial reverse transcriptase family.</text>
</comment>
<dbReference type="InterPro" id="IPR043502">
    <property type="entry name" value="DNA/RNA_pol_sf"/>
</dbReference>
<reference evidence="11 12" key="1">
    <citation type="submission" date="2024-03" db="EMBL/GenBank/DDBJ databases">
        <title>Community enrichment and isolation of bacterial strains for fucoidan degradation.</title>
        <authorList>
            <person name="Sichert A."/>
        </authorList>
    </citation>
    <scope>NUCLEOTIDE SEQUENCE [LARGE SCALE GENOMIC DNA]</scope>
    <source>
        <strain evidence="11 12">AS12</strain>
    </source>
</reference>
<evidence type="ECO:0000256" key="6">
    <source>
        <dbReference type="ARBA" id="ARBA00022918"/>
    </source>
</evidence>
<comment type="caution">
    <text evidence="11">The sequence shown here is derived from an EMBL/GenBank/DDBJ whole genome shotgun (WGS) entry which is preliminary data.</text>
</comment>
<proteinExistence type="inferred from homology"/>
<dbReference type="InterPro" id="IPR000477">
    <property type="entry name" value="RT_dom"/>
</dbReference>
<dbReference type="SUPFAM" id="SSF56672">
    <property type="entry name" value="DNA/RNA polymerases"/>
    <property type="match status" value="1"/>
</dbReference>
<organism evidence="11 12">
    <name type="scientific">Paraglaciecola mesophila</name>
    <dbReference type="NCBI Taxonomy" id="197222"/>
    <lineage>
        <taxon>Bacteria</taxon>
        <taxon>Pseudomonadati</taxon>
        <taxon>Pseudomonadota</taxon>
        <taxon>Gammaproteobacteria</taxon>
        <taxon>Alteromonadales</taxon>
        <taxon>Alteromonadaceae</taxon>
        <taxon>Paraglaciecola</taxon>
    </lineage>
</organism>
<keyword evidence="4" id="KW-0479">Metal-binding</keyword>
<dbReference type="GO" id="GO:0003964">
    <property type="term" value="F:RNA-directed DNA polymerase activity"/>
    <property type="evidence" value="ECO:0007669"/>
    <property type="project" value="UniProtKB-KW"/>
</dbReference>
<evidence type="ECO:0000256" key="8">
    <source>
        <dbReference type="ARBA" id="ARBA00034120"/>
    </source>
</evidence>
<protein>
    <recommendedName>
        <fullName evidence="1">RNA-directed DNA polymerase</fullName>
        <ecNumber evidence="1">2.7.7.49</ecNumber>
    </recommendedName>
</protein>
<evidence type="ECO:0000313" key="11">
    <source>
        <dbReference type="EMBL" id="MEM5495941.1"/>
    </source>
</evidence>